<dbReference type="EMBL" id="CP038015">
    <property type="protein sequence ID" value="QBP40564.1"/>
    <property type="molecule type" value="Genomic_DNA"/>
</dbReference>
<comment type="subcellular location">
    <subcellularLocation>
        <location evidence="1">Cell membrane</location>
        <topology evidence="1">Multi-pass membrane protein</topology>
    </subcellularLocation>
</comment>
<accession>A0A4P6ZWH5</accession>
<dbReference type="NCBIfam" id="NF006372">
    <property type="entry name" value="PRK08600.1"/>
    <property type="match status" value="1"/>
</dbReference>
<keyword evidence="4 7" id="KW-0812">Transmembrane</keyword>
<dbReference type="KEGG" id="panc:E2636_05200"/>
<proteinExistence type="inferred from homology"/>
<keyword evidence="3" id="KW-1003">Cell membrane</keyword>
<dbReference type="Gene3D" id="1.10.287.3510">
    <property type="match status" value="1"/>
</dbReference>
<gene>
    <name evidence="8" type="ORF">E2636_05200</name>
</gene>
<dbReference type="AlphaFoldDB" id="A0A4P6ZWH5"/>
<evidence type="ECO:0000313" key="8">
    <source>
        <dbReference type="EMBL" id="QBP40564.1"/>
    </source>
</evidence>
<dbReference type="OrthoDB" id="9799219at2"/>
<dbReference type="GO" id="GO:0005886">
    <property type="term" value="C:plasma membrane"/>
    <property type="evidence" value="ECO:0007669"/>
    <property type="project" value="UniProtKB-SubCell"/>
</dbReference>
<name>A0A4P6ZWH5_9BACL</name>
<evidence type="ECO:0000256" key="3">
    <source>
        <dbReference type="ARBA" id="ARBA00022475"/>
    </source>
</evidence>
<evidence type="ECO:0000256" key="1">
    <source>
        <dbReference type="ARBA" id="ARBA00004651"/>
    </source>
</evidence>
<dbReference type="InterPro" id="IPR039428">
    <property type="entry name" value="NUOK/Mnh_C1-like"/>
</dbReference>
<feature type="transmembrane region" description="Helical" evidence="7">
    <location>
        <begin position="28"/>
        <end position="49"/>
    </location>
</feature>
<evidence type="ECO:0000256" key="4">
    <source>
        <dbReference type="ARBA" id="ARBA00022692"/>
    </source>
</evidence>
<dbReference type="NCBIfam" id="NF006573">
    <property type="entry name" value="PRK09094.1"/>
    <property type="match status" value="1"/>
</dbReference>
<keyword evidence="9" id="KW-1185">Reference proteome</keyword>
<evidence type="ECO:0000256" key="5">
    <source>
        <dbReference type="ARBA" id="ARBA00022989"/>
    </source>
</evidence>
<evidence type="ECO:0000313" key="9">
    <source>
        <dbReference type="Proteomes" id="UP000294292"/>
    </source>
</evidence>
<organism evidence="8 9">
    <name type="scientific">Paenisporosarcina antarctica</name>
    <dbReference type="NCBI Taxonomy" id="417367"/>
    <lineage>
        <taxon>Bacteria</taxon>
        <taxon>Bacillati</taxon>
        <taxon>Bacillota</taxon>
        <taxon>Bacilli</taxon>
        <taxon>Bacillales</taxon>
        <taxon>Caryophanaceae</taxon>
        <taxon>Paenisporosarcina</taxon>
    </lineage>
</organism>
<keyword evidence="5 7" id="KW-1133">Transmembrane helix</keyword>
<dbReference type="PANTHER" id="PTHR34583">
    <property type="entry name" value="ANTIPORTER SUBUNIT MNHC2-RELATED"/>
    <property type="match status" value="1"/>
</dbReference>
<dbReference type="Pfam" id="PF00420">
    <property type="entry name" value="Oxidored_q2"/>
    <property type="match status" value="1"/>
</dbReference>
<dbReference type="RefSeq" id="WP_134209270.1">
    <property type="nucleotide sequence ID" value="NZ_CP038015.1"/>
</dbReference>
<comment type="similarity">
    <text evidence="2">Belongs to the CPA3 antiporters (TC 2.A.63) subunit C family.</text>
</comment>
<dbReference type="Proteomes" id="UP000294292">
    <property type="component" value="Chromosome"/>
</dbReference>
<evidence type="ECO:0000256" key="7">
    <source>
        <dbReference type="SAM" id="Phobius"/>
    </source>
</evidence>
<sequence length="113" mass="12175">MEIVMSFVIGFLFMAAVYLMLSKSLLRIIIGTGLLSHGAHLLLLTMGGLDGGAPPVVSPGVTDYADPLPQALILTAIVISFGVTAFFLVLAYRSYQELDTDNMNLMRGTEDHD</sequence>
<dbReference type="InterPro" id="IPR050601">
    <property type="entry name" value="CPA3_antiporter_subunitC"/>
</dbReference>
<reference evidence="8 9" key="1">
    <citation type="submission" date="2019-03" db="EMBL/GenBank/DDBJ databases">
        <title>Complete genome sequence of Paenisporosarcina antarctica CGMCC 1.6503T.</title>
        <authorList>
            <person name="Rong J.-C."/>
            <person name="Chi N.-Y."/>
            <person name="Zhang Q.-F."/>
        </authorList>
    </citation>
    <scope>NUCLEOTIDE SEQUENCE [LARGE SCALE GENOMIC DNA]</scope>
    <source>
        <strain evidence="8 9">CGMCC 1.6503</strain>
    </source>
</reference>
<feature type="transmembrane region" description="Helical" evidence="7">
    <location>
        <begin position="6"/>
        <end position="21"/>
    </location>
</feature>
<evidence type="ECO:0000256" key="6">
    <source>
        <dbReference type="ARBA" id="ARBA00023136"/>
    </source>
</evidence>
<dbReference type="PANTHER" id="PTHR34583:SF2">
    <property type="entry name" value="ANTIPORTER SUBUNIT MNHC2-RELATED"/>
    <property type="match status" value="1"/>
</dbReference>
<dbReference type="NCBIfam" id="NF009303">
    <property type="entry name" value="PRK12660.1"/>
    <property type="match status" value="1"/>
</dbReference>
<keyword evidence="6 7" id="KW-0472">Membrane</keyword>
<evidence type="ECO:0000256" key="2">
    <source>
        <dbReference type="ARBA" id="ARBA00010388"/>
    </source>
</evidence>
<feature type="transmembrane region" description="Helical" evidence="7">
    <location>
        <begin position="69"/>
        <end position="92"/>
    </location>
</feature>
<protein>
    <submittedName>
        <fullName evidence="8">Na(+)/H(+) antiporter subunit C</fullName>
    </submittedName>
</protein>